<feature type="non-terminal residue" evidence="2">
    <location>
        <position position="1"/>
    </location>
</feature>
<comment type="caution">
    <text evidence="2">The sequence shown here is derived from an EMBL/GenBank/DDBJ whole genome shotgun (WGS) entry which is preliminary data.</text>
</comment>
<dbReference type="OrthoDB" id="10446365at2759"/>
<sequence length="233" mass="25847">MAADLDGTMAANSALRDENEALASLMEEVHSLAEQWQEVCARAKTHGKDTVAAELQELRGQREILQKRLKALEQGARPAPEKPTDDAKQTQPTARQAELETAKEESEVLRSQNRELKEAIAQARSAIRRRLDRHSAENTALVIDNEDLSGLVEEVQNLAGRWQKAWARAAETVEGERKPSIDAEIEELRSIRNHVRDRLLQLEPSPGRMMPGCALTSPATSRSPSLSSPMAEM</sequence>
<feature type="region of interest" description="Disordered" evidence="1">
    <location>
        <begin position="201"/>
        <end position="233"/>
    </location>
</feature>
<reference evidence="2" key="1">
    <citation type="submission" date="2021-02" db="EMBL/GenBank/DDBJ databases">
        <authorList>
            <person name="Dougan E. K."/>
            <person name="Rhodes N."/>
            <person name="Thang M."/>
            <person name="Chan C."/>
        </authorList>
    </citation>
    <scope>NUCLEOTIDE SEQUENCE</scope>
</reference>
<keyword evidence="3" id="KW-1185">Reference proteome</keyword>
<feature type="region of interest" description="Disordered" evidence="1">
    <location>
        <begin position="74"/>
        <end position="110"/>
    </location>
</feature>
<dbReference type="Proteomes" id="UP000601435">
    <property type="component" value="Unassembled WGS sequence"/>
</dbReference>
<dbReference type="AlphaFoldDB" id="A0A812JMZ6"/>
<evidence type="ECO:0000256" key="1">
    <source>
        <dbReference type="SAM" id="MobiDB-lite"/>
    </source>
</evidence>
<proteinExistence type="predicted"/>
<feature type="compositionally biased region" description="Basic and acidic residues" evidence="1">
    <location>
        <begin position="97"/>
        <end position="110"/>
    </location>
</feature>
<feature type="compositionally biased region" description="Basic and acidic residues" evidence="1">
    <location>
        <begin position="79"/>
        <end position="88"/>
    </location>
</feature>
<evidence type="ECO:0000313" key="2">
    <source>
        <dbReference type="EMBL" id="CAE7209358.1"/>
    </source>
</evidence>
<protein>
    <submittedName>
        <fullName evidence="2">Uncharacterized protein</fullName>
    </submittedName>
</protein>
<name>A0A812JMZ6_9DINO</name>
<feature type="compositionally biased region" description="Low complexity" evidence="1">
    <location>
        <begin position="214"/>
        <end position="233"/>
    </location>
</feature>
<organism evidence="2 3">
    <name type="scientific">Symbiodinium necroappetens</name>
    <dbReference type="NCBI Taxonomy" id="1628268"/>
    <lineage>
        <taxon>Eukaryota</taxon>
        <taxon>Sar</taxon>
        <taxon>Alveolata</taxon>
        <taxon>Dinophyceae</taxon>
        <taxon>Suessiales</taxon>
        <taxon>Symbiodiniaceae</taxon>
        <taxon>Symbiodinium</taxon>
    </lineage>
</organism>
<gene>
    <name evidence="2" type="ORF">SNEC2469_LOCUS2018</name>
</gene>
<accession>A0A812JMZ6</accession>
<dbReference type="EMBL" id="CAJNJA010006370">
    <property type="protein sequence ID" value="CAE7209358.1"/>
    <property type="molecule type" value="Genomic_DNA"/>
</dbReference>
<evidence type="ECO:0000313" key="3">
    <source>
        <dbReference type="Proteomes" id="UP000601435"/>
    </source>
</evidence>